<dbReference type="PANTHER" id="PTHR12236">
    <property type="entry name" value="STRUCTURAL CONTITUENT OF CUTICLE"/>
    <property type="match status" value="1"/>
</dbReference>
<organism evidence="4 5">
    <name type="scientific">Agrilus planipennis</name>
    <name type="common">Emerald ash borer</name>
    <name type="synonym">Agrilus marcopoli</name>
    <dbReference type="NCBI Taxonomy" id="224129"/>
    <lineage>
        <taxon>Eukaryota</taxon>
        <taxon>Metazoa</taxon>
        <taxon>Ecdysozoa</taxon>
        <taxon>Arthropoda</taxon>
        <taxon>Hexapoda</taxon>
        <taxon>Insecta</taxon>
        <taxon>Pterygota</taxon>
        <taxon>Neoptera</taxon>
        <taxon>Endopterygota</taxon>
        <taxon>Coleoptera</taxon>
        <taxon>Polyphaga</taxon>
        <taxon>Elateriformia</taxon>
        <taxon>Buprestoidea</taxon>
        <taxon>Buprestidae</taxon>
        <taxon>Agrilinae</taxon>
        <taxon>Agrilus</taxon>
    </lineage>
</organism>
<dbReference type="AlphaFoldDB" id="A0A1W4WXY8"/>
<dbReference type="FunCoup" id="A0A1W4WXY8">
    <property type="interactions" value="31"/>
</dbReference>
<dbReference type="KEGG" id="apln:108739364"/>
<evidence type="ECO:0000256" key="2">
    <source>
        <dbReference type="PROSITE-ProRule" id="PRU00497"/>
    </source>
</evidence>
<evidence type="ECO:0000313" key="4">
    <source>
        <dbReference type="Proteomes" id="UP000192223"/>
    </source>
</evidence>
<dbReference type="GO" id="GO:0031012">
    <property type="term" value="C:extracellular matrix"/>
    <property type="evidence" value="ECO:0007669"/>
    <property type="project" value="TreeGrafter"/>
</dbReference>
<dbReference type="InterPro" id="IPR051217">
    <property type="entry name" value="Insect_Cuticle_Struc_Prot"/>
</dbReference>
<reference evidence="5" key="1">
    <citation type="submission" date="2025-08" db="UniProtKB">
        <authorList>
            <consortium name="RefSeq"/>
        </authorList>
    </citation>
    <scope>IDENTIFICATION</scope>
    <source>
        <tissue evidence="5">Entire body</tissue>
    </source>
</reference>
<dbReference type="OrthoDB" id="8192957at2759"/>
<keyword evidence="1 2" id="KW-0193">Cuticle</keyword>
<proteinExistence type="predicted"/>
<dbReference type="Pfam" id="PF00379">
    <property type="entry name" value="Chitin_bind_4"/>
    <property type="match status" value="1"/>
</dbReference>
<dbReference type="InParanoid" id="A0A1W4WXY8"/>
<evidence type="ECO:0000256" key="1">
    <source>
        <dbReference type="ARBA" id="ARBA00022460"/>
    </source>
</evidence>
<protein>
    <submittedName>
        <fullName evidence="5">Cuticle protein 19-like</fullName>
    </submittedName>
</protein>
<dbReference type="PRINTS" id="PR00947">
    <property type="entry name" value="CUTICLE"/>
</dbReference>
<sequence>MIHYTQISLAVVCLVVLASCGYIEHGYEGYSVGEYEHKPEPYHYPKYAFNYEVNDPWTGDKKQQYEERDGDEVKGTYSLKEADGTTRVVQYKADKHNGFNAVVHKVGKAHEIDHNQVEYTHGGHY</sequence>
<dbReference type="GO" id="GO:0005615">
    <property type="term" value="C:extracellular space"/>
    <property type="evidence" value="ECO:0007669"/>
    <property type="project" value="TreeGrafter"/>
</dbReference>
<dbReference type="InterPro" id="IPR000618">
    <property type="entry name" value="Insect_cuticle"/>
</dbReference>
<feature type="signal peptide" evidence="3">
    <location>
        <begin position="1"/>
        <end position="20"/>
    </location>
</feature>
<dbReference type="Proteomes" id="UP000192223">
    <property type="component" value="Unplaced"/>
</dbReference>
<evidence type="ECO:0000313" key="5">
    <source>
        <dbReference type="RefSeq" id="XP_018328746.1"/>
    </source>
</evidence>
<dbReference type="PROSITE" id="PS51155">
    <property type="entry name" value="CHIT_BIND_RR_2"/>
    <property type="match status" value="1"/>
</dbReference>
<gene>
    <name evidence="5" type="primary">LOC108739364</name>
</gene>
<dbReference type="PANTHER" id="PTHR12236:SF75">
    <property type="entry name" value="CUTICULAR PROTEIN 62BB, ISOFORM A"/>
    <property type="match status" value="1"/>
</dbReference>
<dbReference type="GeneID" id="108739364"/>
<name>A0A1W4WXY8_AGRPL</name>
<dbReference type="InterPro" id="IPR031311">
    <property type="entry name" value="CHIT_BIND_RR_consensus"/>
</dbReference>
<feature type="chain" id="PRO_5010724543" evidence="3">
    <location>
        <begin position="21"/>
        <end position="125"/>
    </location>
</feature>
<dbReference type="PROSITE" id="PS00233">
    <property type="entry name" value="CHIT_BIND_RR_1"/>
    <property type="match status" value="1"/>
</dbReference>
<dbReference type="STRING" id="224129.A0A1W4WXY8"/>
<dbReference type="RefSeq" id="XP_018328746.1">
    <property type="nucleotide sequence ID" value="XM_018473244.2"/>
</dbReference>
<keyword evidence="4" id="KW-1185">Reference proteome</keyword>
<keyword evidence="3" id="KW-0732">Signal</keyword>
<accession>A0A1W4WXY8</accession>
<dbReference type="GO" id="GO:0042302">
    <property type="term" value="F:structural constituent of cuticle"/>
    <property type="evidence" value="ECO:0007669"/>
    <property type="project" value="UniProtKB-UniRule"/>
</dbReference>
<evidence type="ECO:0000256" key="3">
    <source>
        <dbReference type="SAM" id="SignalP"/>
    </source>
</evidence>